<accession>A0A7N1A3U9</accession>
<dbReference type="EnsemblPlants" id="Kaladp0094s0058.1.v1.1">
    <property type="protein sequence ID" value="Kaladp0094s0058.1.v1.1"/>
    <property type="gene ID" value="Kaladp0094s0058.v1.1"/>
</dbReference>
<evidence type="ECO:0000256" key="2">
    <source>
        <dbReference type="SAM" id="Phobius"/>
    </source>
</evidence>
<feature type="transmembrane region" description="Helical" evidence="2">
    <location>
        <begin position="417"/>
        <end position="437"/>
    </location>
</feature>
<dbReference type="PANTHER" id="PTHR33868">
    <property type="entry name" value="EXPRESSED PROTEIN"/>
    <property type="match status" value="1"/>
</dbReference>
<dbReference type="PANTHER" id="PTHR33868:SF2">
    <property type="entry name" value="EXPRESSED PROTEIN"/>
    <property type="match status" value="1"/>
</dbReference>
<dbReference type="Gramene" id="Kaladp0094s0058.1.v1.1">
    <property type="protein sequence ID" value="Kaladp0094s0058.1.v1.1"/>
    <property type="gene ID" value="Kaladp0094s0058.v1.1"/>
</dbReference>
<keyword evidence="4" id="KW-1185">Reference proteome</keyword>
<dbReference type="OMA" id="EFWYSDD"/>
<keyword evidence="2" id="KW-1133">Transmembrane helix</keyword>
<dbReference type="Proteomes" id="UP000594263">
    <property type="component" value="Unplaced"/>
</dbReference>
<proteinExistence type="predicted"/>
<sequence>MFLIPFQYDAFQNGRLVAVAEARAAWQRSANRCIVQEDAKRAPKLACQSSSASKPVDAEPANPADVSPTLGFMPAKRSPSSASLKPDLRWWLQTQPHYGHHRGLMNEQLSGLDFETELLKISGKHSSHVLNIAEPLRDESNLKGSIKSESSTNMPYATVLAMNFKKESDVKKKDLQTMYYEVSPELSGMSSYYEVMGASYSSSDGKQKSNDLGLDYESPWVGTQKAEPWWRTADGNELASLVVQCRSHLIKLTIVICLHHKTRVLVQKNLGILPSEHLLRIKKHSQGTVHADMQDTALQMSLADPSKAQLLEALCHSQTRAREAEKAVQQASIEKERIMKLFFRQASHLFAYRQWFKLLQLEAIYIQLKNKDRPLSSLFPAALSWPPQKSRKLKRCFEKGLRHKRSEPGHGFSLCTYGRAVALGLSLVVLLFIQVSISGKFLYKRFNTHVLQTQTKILAAFQVEIY</sequence>
<feature type="region of interest" description="Disordered" evidence="1">
    <location>
        <begin position="46"/>
        <end position="82"/>
    </location>
</feature>
<evidence type="ECO:0000313" key="3">
    <source>
        <dbReference type="EnsemblPlants" id="Kaladp0094s0058.1.v1.1"/>
    </source>
</evidence>
<evidence type="ECO:0000313" key="4">
    <source>
        <dbReference type="Proteomes" id="UP000594263"/>
    </source>
</evidence>
<dbReference type="AlphaFoldDB" id="A0A7N1A3U9"/>
<organism evidence="3 4">
    <name type="scientific">Kalanchoe fedtschenkoi</name>
    <name type="common">Lavender scallops</name>
    <name type="synonym">South American air plant</name>
    <dbReference type="NCBI Taxonomy" id="63787"/>
    <lineage>
        <taxon>Eukaryota</taxon>
        <taxon>Viridiplantae</taxon>
        <taxon>Streptophyta</taxon>
        <taxon>Embryophyta</taxon>
        <taxon>Tracheophyta</taxon>
        <taxon>Spermatophyta</taxon>
        <taxon>Magnoliopsida</taxon>
        <taxon>eudicotyledons</taxon>
        <taxon>Gunneridae</taxon>
        <taxon>Pentapetalae</taxon>
        <taxon>Saxifragales</taxon>
        <taxon>Crassulaceae</taxon>
        <taxon>Kalanchoe</taxon>
    </lineage>
</organism>
<keyword evidence="2" id="KW-0812">Transmembrane</keyword>
<name>A0A7N1A3U9_KALFE</name>
<keyword evidence="2" id="KW-0472">Membrane</keyword>
<protein>
    <submittedName>
        <fullName evidence="3">Uncharacterized protein</fullName>
    </submittedName>
</protein>
<evidence type="ECO:0000256" key="1">
    <source>
        <dbReference type="SAM" id="MobiDB-lite"/>
    </source>
</evidence>
<reference evidence="3" key="1">
    <citation type="submission" date="2021-01" db="UniProtKB">
        <authorList>
            <consortium name="EnsemblPlants"/>
        </authorList>
    </citation>
    <scope>IDENTIFICATION</scope>
</reference>